<evidence type="ECO:0000256" key="10">
    <source>
        <dbReference type="ARBA" id="ARBA00023253"/>
    </source>
</evidence>
<keyword evidence="8 13" id="KW-0472">Membrane</keyword>
<keyword evidence="5" id="KW-0808">Transferase</keyword>
<keyword evidence="4" id="KW-0328">Glycosyltransferase</keyword>
<reference evidence="14 15" key="1">
    <citation type="submission" date="2024-01" db="EMBL/GenBank/DDBJ databases">
        <title>The genomes of 5 underutilized Papilionoideae crops provide insights into root nodulation and disease resistanc.</title>
        <authorList>
            <person name="Jiang F."/>
        </authorList>
    </citation>
    <scope>NUCLEOTIDE SEQUENCE [LARGE SCALE GENOMIC DNA]</scope>
    <source>
        <strain evidence="14">LVBAO_FW01</strain>
        <tissue evidence="14">Leaves</tissue>
    </source>
</reference>
<evidence type="ECO:0000313" key="14">
    <source>
        <dbReference type="EMBL" id="KAK7359204.1"/>
    </source>
</evidence>
<dbReference type="CDD" id="cd11299">
    <property type="entry name" value="O-FucT_plant"/>
    <property type="match status" value="1"/>
</dbReference>
<organism evidence="14 15">
    <name type="scientific">Canavalia gladiata</name>
    <name type="common">Sword bean</name>
    <name type="synonym">Dolichos gladiatus</name>
    <dbReference type="NCBI Taxonomy" id="3824"/>
    <lineage>
        <taxon>Eukaryota</taxon>
        <taxon>Viridiplantae</taxon>
        <taxon>Streptophyta</taxon>
        <taxon>Embryophyta</taxon>
        <taxon>Tracheophyta</taxon>
        <taxon>Spermatophyta</taxon>
        <taxon>Magnoliopsida</taxon>
        <taxon>eudicotyledons</taxon>
        <taxon>Gunneridae</taxon>
        <taxon>Pentapetalae</taxon>
        <taxon>rosids</taxon>
        <taxon>fabids</taxon>
        <taxon>Fabales</taxon>
        <taxon>Fabaceae</taxon>
        <taxon>Papilionoideae</taxon>
        <taxon>50 kb inversion clade</taxon>
        <taxon>NPAAA clade</taxon>
        <taxon>indigoferoid/millettioid clade</taxon>
        <taxon>Phaseoleae</taxon>
        <taxon>Canavalia</taxon>
    </lineage>
</organism>
<keyword evidence="6 13" id="KW-0812">Transmembrane</keyword>
<evidence type="ECO:0000256" key="2">
    <source>
        <dbReference type="ARBA" id="ARBA00004881"/>
    </source>
</evidence>
<dbReference type="Proteomes" id="UP001367508">
    <property type="component" value="Unassembled WGS sequence"/>
</dbReference>
<name>A0AAN9MQW8_CANGL</name>
<evidence type="ECO:0000256" key="4">
    <source>
        <dbReference type="ARBA" id="ARBA00022676"/>
    </source>
</evidence>
<dbReference type="GO" id="GO:0016757">
    <property type="term" value="F:glycosyltransferase activity"/>
    <property type="evidence" value="ECO:0007669"/>
    <property type="project" value="UniProtKB-KW"/>
</dbReference>
<accession>A0AAN9MQW8</accession>
<comment type="caution">
    <text evidence="14">The sequence shown here is derived from an EMBL/GenBank/DDBJ whole genome shotgun (WGS) entry which is preliminary data.</text>
</comment>
<dbReference type="EMBL" id="JAYMYQ010000001">
    <property type="protein sequence ID" value="KAK7359204.1"/>
    <property type="molecule type" value="Genomic_DNA"/>
</dbReference>
<evidence type="ECO:0000256" key="9">
    <source>
        <dbReference type="ARBA" id="ARBA00023180"/>
    </source>
</evidence>
<evidence type="ECO:0000256" key="13">
    <source>
        <dbReference type="SAM" id="Phobius"/>
    </source>
</evidence>
<sequence length="602" mass="67615">MGKQGSTRGCNDPPSWRRITGVDCRCNSKTLLLHGLRSDALKYSSCKGLYVGKKQYLWLQKHLRTVVVMFGLLGCLLLVDSLVSFSDFANSQPSTTPSSNSSWFQGGDLYMNRKQSPIQMYDRLINMASSALAEKDFKQEPSNLWVEPYRQAASSWEPCADRKVQTNLGNSVESNGYILVSANGGLNQQRVAICNAVAVASLLNATLVIPKFLYSNVWNDPSQFGDIYQVEHFMNILKDDINIERELPPHMKSLDVEAIGSQITDADLVKEATPAEYIKIVLPLLLRNGVIHFLGYGNRLGFDPLHSDIQRLRCKCNFHALKFIPKIQETGSLLINRIRKYTAPRSMLDTQLLGKFIDNNKDHNEARGTTKYLALHLRFEVDMVAYSLCDFGGGENERKELQAYRESHFPLLLERLKNSSPISPTDLRKLGRCPLTPEEAALVLAGLGFKRGTYIYLAGSHIYGGDSRMHTFTRLYPNVITKEDLLAPSELAPFRNFSSQLAALDFIVCATADVFAMTDSGSQLSSMVSGFRTYYGGDHAPTLRPNKKRLAAILSENGSIGWNNFEERVKKMIQEGQKVSVRKYGRSIYRQPRSPECMCKQQ</sequence>
<evidence type="ECO:0000256" key="5">
    <source>
        <dbReference type="ARBA" id="ARBA00022679"/>
    </source>
</evidence>
<dbReference type="InterPro" id="IPR052272">
    <property type="entry name" value="GT106_glycosyltransferase"/>
</dbReference>
<dbReference type="Pfam" id="PF10250">
    <property type="entry name" value="O-FucT"/>
    <property type="match status" value="1"/>
</dbReference>
<dbReference type="GO" id="GO:0006004">
    <property type="term" value="P:fucose metabolic process"/>
    <property type="evidence" value="ECO:0007669"/>
    <property type="project" value="UniProtKB-KW"/>
</dbReference>
<keyword evidence="7 13" id="KW-1133">Transmembrane helix</keyword>
<comment type="subcellular location">
    <subcellularLocation>
        <location evidence="1">Membrane</location>
        <topology evidence="1">Single-pass membrane protein</topology>
    </subcellularLocation>
</comment>
<evidence type="ECO:0000256" key="1">
    <source>
        <dbReference type="ARBA" id="ARBA00004167"/>
    </source>
</evidence>
<comment type="pathway">
    <text evidence="2">Glycan metabolism.</text>
</comment>
<gene>
    <name evidence="14" type="ORF">VNO77_01154</name>
</gene>
<evidence type="ECO:0000256" key="3">
    <source>
        <dbReference type="ARBA" id="ARBA00007737"/>
    </source>
</evidence>
<dbReference type="PANTHER" id="PTHR31933">
    <property type="entry name" value="O-FUCOSYLTRANSFERASE 2-RELATED"/>
    <property type="match status" value="1"/>
</dbReference>
<keyword evidence="9" id="KW-0325">Glycoprotein</keyword>
<evidence type="ECO:0000256" key="6">
    <source>
        <dbReference type="ARBA" id="ARBA00022692"/>
    </source>
</evidence>
<comment type="similarity">
    <text evidence="3">Belongs to the glycosyltransferase GT106 family.</text>
</comment>
<dbReference type="PIRSF" id="PIRSF009360">
    <property type="entry name" value="UCP009360"/>
    <property type="match status" value="1"/>
</dbReference>
<keyword evidence="15" id="KW-1185">Reference proteome</keyword>
<evidence type="ECO:0000256" key="7">
    <source>
        <dbReference type="ARBA" id="ARBA00022989"/>
    </source>
</evidence>
<keyword evidence="10" id="KW-0294">Fucose metabolism</keyword>
<dbReference type="InterPro" id="IPR024709">
    <property type="entry name" value="FucosylTrfase_pln"/>
</dbReference>
<feature type="transmembrane region" description="Helical" evidence="13">
    <location>
        <begin position="63"/>
        <end position="85"/>
    </location>
</feature>
<dbReference type="GO" id="GO:0016020">
    <property type="term" value="C:membrane"/>
    <property type="evidence" value="ECO:0007669"/>
    <property type="project" value="UniProtKB-SubCell"/>
</dbReference>
<keyword evidence="11" id="KW-0119">Carbohydrate metabolism</keyword>
<protein>
    <recommendedName>
        <fullName evidence="12">O-fucosyltransferase family protein</fullName>
    </recommendedName>
</protein>
<evidence type="ECO:0000313" key="15">
    <source>
        <dbReference type="Proteomes" id="UP001367508"/>
    </source>
</evidence>
<evidence type="ECO:0000256" key="12">
    <source>
        <dbReference type="ARBA" id="ARBA00030350"/>
    </source>
</evidence>
<evidence type="ECO:0000256" key="11">
    <source>
        <dbReference type="ARBA" id="ARBA00023277"/>
    </source>
</evidence>
<dbReference type="PANTHER" id="PTHR31933:SF4">
    <property type="entry name" value="O-FUCOSYLTRANSFERASE 8"/>
    <property type="match status" value="1"/>
</dbReference>
<dbReference type="InterPro" id="IPR019378">
    <property type="entry name" value="GDP-Fuc_O-FucTrfase"/>
</dbReference>
<dbReference type="AlphaFoldDB" id="A0AAN9MQW8"/>
<proteinExistence type="inferred from homology"/>
<evidence type="ECO:0000256" key="8">
    <source>
        <dbReference type="ARBA" id="ARBA00023136"/>
    </source>
</evidence>